<keyword evidence="4" id="KW-1185">Reference proteome</keyword>
<feature type="region of interest" description="Disordered" evidence="1">
    <location>
        <begin position="267"/>
        <end position="296"/>
    </location>
</feature>
<dbReference type="InterPro" id="IPR050471">
    <property type="entry name" value="AB_hydrolase"/>
</dbReference>
<dbReference type="AlphaFoldDB" id="A0A2S2C7C5"/>
<sequence length="296" mass="32696">MSTLDVPGARLYYETHGSGPLLLMIPGAGGNADGFRIVTDHLTAQYTVLIYDRRGFSRSRLDGPQDYGRRLATDADDVRRLIEWVSVEPAIVLGASSGAIVALELLTRHPTVVDALVPFEPPAVRQLPEGQKWVDFFSRLYDLYRTSDIEPALVEFREQTFAESDRLAMARAPKNPANATYWFDHELRQYPAVDLDLDVLAAHADRIVPAVGRESRGYPCYEVNMELGRKVGRDVIELPGGHIGFVTHPEEFAHELVRALTRQGAPITLTPRGDTPLPVSPSSDPCSRKPRAAANG</sequence>
<dbReference type="GO" id="GO:0046503">
    <property type="term" value="P:glycerolipid catabolic process"/>
    <property type="evidence" value="ECO:0007669"/>
    <property type="project" value="TreeGrafter"/>
</dbReference>
<dbReference type="GO" id="GO:0004806">
    <property type="term" value="F:triacylglycerol lipase activity"/>
    <property type="evidence" value="ECO:0007669"/>
    <property type="project" value="TreeGrafter"/>
</dbReference>
<dbReference type="Gene3D" id="3.40.50.1820">
    <property type="entry name" value="alpha/beta hydrolase"/>
    <property type="match status" value="1"/>
</dbReference>
<gene>
    <name evidence="3" type="ORF">CBI38_35715</name>
</gene>
<dbReference type="InterPro" id="IPR000073">
    <property type="entry name" value="AB_hydrolase_1"/>
</dbReference>
<accession>A0A2S2C7C5</accession>
<dbReference type="KEGG" id="roz:CBI38_35715"/>
<evidence type="ECO:0000313" key="3">
    <source>
        <dbReference type="EMBL" id="AWK76775.1"/>
    </source>
</evidence>
<dbReference type="PANTHER" id="PTHR43433">
    <property type="entry name" value="HYDROLASE, ALPHA/BETA FOLD FAMILY PROTEIN"/>
    <property type="match status" value="1"/>
</dbReference>
<dbReference type="InterPro" id="IPR029058">
    <property type="entry name" value="AB_hydrolase_fold"/>
</dbReference>
<geneLocation type="plasmid" evidence="4">
    <name>prb29</name>
</geneLocation>
<dbReference type="PANTHER" id="PTHR43433:SF5">
    <property type="entry name" value="AB HYDROLASE-1 DOMAIN-CONTAINING PROTEIN"/>
    <property type="match status" value="1"/>
</dbReference>
<dbReference type="OrthoDB" id="3210164at2"/>
<evidence type="ECO:0000256" key="1">
    <source>
        <dbReference type="SAM" id="MobiDB-lite"/>
    </source>
</evidence>
<feature type="domain" description="AB hydrolase-1" evidence="2">
    <location>
        <begin position="22"/>
        <end position="254"/>
    </location>
</feature>
<evidence type="ECO:0000259" key="2">
    <source>
        <dbReference type="Pfam" id="PF12697"/>
    </source>
</evidence>
<dbReference type="Pfam" id="PF12697">
    <property type="entry name" value="Abhydrolase_6"/>
    <property type="match status" value="1"/>
</dbReference>
<reference evidence="3 4" key="1">
    <citation type="submission" date="2017-05" db="EMBL/GenBank/DDBJ databases">
        <title>Isolation of Rhodococcus sp. S2-17 biodegrading of BP-3.</title>
        <authorList>
            <person name="Lee Y."/>
            <person name="Kim K.H."/>
            <person name="Chun B.H."/>
            <person name="Jung H.S."/>
            <person name="Jeon C.O."/>
        </authorList>
    </citation>
    <scope>NUCLEOTIDE SEQUENCE [LARGE SCALE GENOMIC DNA]</scope>
    <source>
        <strain evidence="3 4">S2-17</strain>
        <plasmid evidence="4">prb29</plasmid>
    </source>
</reference>
<dbReference type="Proteomes" id="UP000245711">
    <property type="component" value="Plasmid pRB29"/>
</dbReference>
<proteinExistence type="predicted"/>
<evidence type="ECO:0000313" key="4">
    <source>
        <dbReference type="Proteomes" id="UP000245711"/>
    </source>
</evidence>
<dbReference type="EMBL" id="CP021356">
    <property type="protein sequence ID" value="AWK76775.1"/>
    <property type="molecule type" value="Genomic_DNA"/>
</dbReference>
<keyword evidence="3" id="KW-0614">Plasmid</keyword>
<dbReference type="RefSeq" id="WP_109336190.1">
    <property type="nucleotide sequence ID" value="NZ_CP021356.1"/>
</dbReference>
<name>A0A2S2C7C5_9NOCA</name>
<protein>
    <recommendedName>
        <fullName evidence="2">AB hydrolase-1 domain-containing protein</fullName>
    </recommendedName>
</protein>
<organism evidence="3 4">
    <name type="scientific">Rhodococcus oxybenzonivorans</name>
    <dbReference type="NCBI Taxonomy" id="1990687"/>
    <lineage>
        <taxon>Bacteria</taxon>
        <taxon>Bacillati</taxon>
        <taxon>Actinomycetota</taxon>
        <taxon>Actinomycetes</taxon>
        <taxon>Mycobacteriales</taxon>
        <taxon>Nocardiaceae</taxon>
        <taxon>Rhodococcus</taxon>
    </lineage>
</organism>
<dbReference type="SUPFAM" id="SSF53474">
    <property type="entry name" value="alpha/beta-Hydrolases"/>
    <property type="match status" value="1"/>
</dbReference>